<dbReference type="EMBL" id="DSLA01000092">
    <property type="protein sequence ID" value="HEH35651.1"/>
    <property type="molecule type" value="Genomic_DNA"/>
</dbReference>
<sequence length="150" mass="17570">MLCKLFLHERVVEILLTILSFEERGEKVYPLQIANLLKSPYSYVSKVLNEFERNCIIESKLEGRTRIIKLTSHGRKIALSFKEIKKLLERDIVAEMKLEILKKIFENGQKDFYSLAPIIAELELLMNATRDEVVLAEIREFKKKLEEVLC</sequence>
<comment type="caution">
    <text evidence="1">The sequence shown here is derived from an EMBL/GenBank/DDBJ whole genome shotgun (WGS) entry which is preliminary data.</text>
</comment>
<protein>
    <submittedName>
        <fullName evidence="1">ArsR family transcriptional regulator</fullName>
    </submittedName>
</protein>
<accession>A0A7J2TKQ8</accession>
<dbReference type="Gene3D" id="1.10.10.10">
    <property type="entry name" value="Winged helix-like DNA-binding domain superfamily/Winged helix DNA-binding domain"/>
    <property type="match status" value="1"/>
</dbReference>
<dbReference type="SUPFAM" id="SSF46785">
    <property type="entry name" value="Winged helix' DNA-binding domain"/>
    <property type="match status" value="1"/>
</dbReference>
<gene>
    <name evidence="1" type="ORF">ENP88_05815</name>
</gene>
<dbReference type="InterPro" id="IPR036388">
    <property type="entry name" value="WH-like_DNA-bd_sf"/>
</dbReference>
<organism evidence="1">
    <name type="scientific">Archaeoglobus fulgidus</name>
    <dbReference type="NCBI Taxonomy" id="2234"/>
    <lineage>
        <taxon>Archaea</taxon>
        <taxon>Methanobacteriati</taxon>
        <taxon>Methanobacteriota</taxon>
        <taxon>Archaeoglobi</taxon>
        <taxon>Archaeoglobales</taxon>
        <taxon>Archaeoglobaceae</taxon>
        <taxon>Archaeoglobus</taxon>
    </lineage>
</organism>
<name>A0A7J2TKQ8_ARCFL</name>
<proteinExistence type="predicted"/>
<evidence type="ECO:0000313" key="1">
    <source>
        <dbReference type="EMBL" id="HEH35651.1"/>
    </source>
</evidence>
<dbReference type="InterPro" id="IPR036390">
    <property type="entry name" value="WH_DNA-bd_sf"/>
</dbReference>
<dbReference type="AlphaFoldDB" id="A0A7J2TKQ8"/>
<reference evidence="1" key="1">
    <citation type="journal article" date="2020" name="mSystems">
        <title>Genome- and Community-Level Interaction Insights into Carbon Utilization and Element Cycling Functions of Hydrothermarchaeota in Hydrothermal Sediment.</title>
        <authorList>
            <person name="Zhou Z."/>
            <person name="Liu Y."/>
            <person name="Xu W."/>
            <person name="Pan J."/>
            <person name="Luo Z.H."/>
            <person name="Li M."/>
        </authorList>
    </citation>
    <scope>NUCLEOTIDE SEQUENCE [LARGE SCALE GENOMIC DNA]</scope>
    <source>
        <strain evidence="1">SpSt-26</strain>
    </source>
</reference>